<evidence type="ECO:0000313" key="15">
    <source>
        <dbReference type="EMBL" id="ATZ16045.1"/>
    </source>
</evidence>
<dbReference type="EMBL" id="CP024962">
    <property type="protein sequence ID" value="ATZ16045.1"/>
    <property type="molecule type" value="Genomic_DNA"/>
</dbReference>
<dbReference type="Proteomes" id="UP000232222">
    <property type="component" value="Chromosome"/>
</dbReference>
<feature type="binding site" evidence="13">
    <location>
        <position position="386"/>
    </location>
    <ligand>
        <name>L-serine</name>
        <dbReference type="ChEBI" id="CHEBI:33384"/>
    </ligand>
</feature>
<dbReference type="KEGG" id="efr:EFREU_v1c00180"/>
<dbReference type="InterPro" id="IPR010978">
    <property type="entry name" value="tRNA-bd_arm"/>
</dbReference>
<comment type="subcellular location">
    <subcellularLocation>
        <location evidence="1 12">Cytoplasm</location>
    </subcellularLocation>
</comment>
<evidence type="ECO:0000256" key="4">
    <source>
        <dbReference type="ARBA" id="ARBA00022490"/>
    </source>
</evidence>
<dbReference type="PROSITE" id="PS50862">
    <property type="entry name" value="AA_TRNA_LIGASE_II"/>
    <property type="match status" value="1"/>
</dbReference>
<accession>A0A2K8NQC9</accession>
<feature type="binding site" evidence="13">
    <location>
        <position position="266"/>
    </location>
    <ligand>
        <name>L-serine</name>
        <dbReference type="ChEBI" id="CHEBI:33384"/>
    </ligand>
</feature>
<dbReference type="InterPro" id="IPR033729">
    <property type="entry name" value="SerRS_core"/>
</dbReference>
<dbReference type="HAMAP" id="MF_00176">
    <property type="entry name" value="Ser_tRNA_synth_type1"/>
    <property type="match status" value="1"/>
</dbReference>
<comment type="subunit">
    <text evidence="12">Homodimer. The tRNA molecule binds across the dimer.</text>
</comment>
<feature type="binding site" evidence="12 13">
    <location>
        <position position="289"/>
    </location>
    <ligand>
        <name>L-serine</name>
        <dbReference type="ChEBI" id="CHEBI:33384"/>
    </ligand>
</feature>
<dbReference type="Pfam" id="PF00587">
    <property type="entry name" value="tRNA-synt_2b"/>
    <property type="match status" value="1"/>
</dbReference>
<comment type="function">
    <text evidence="12">Catalyzes the attachment of serine to tRNA(Ser). Is also able to aminoacylate tRNA(Sec) with serine, to form the misacylated tRNA L-seryl-tRNA(Sec), which will be further converted into selenocysteinyl-tRNA(Sec).</text>
</comment>
<evidence type="ECO:0000256" key="7">
    <source>
        <dbReference type="ARBA" id="ARBA00022840"/>
    </source>
</evidence>
<comment type="domain">
    <text evidence="12">Consists of two distinct domains, a catalytic core and a N-terminal extension that is involved in tRNA binding.</text>
</comment>
<comment type="pathway">
    <text evidence="2 12">Aminoacyl-tRNA biosynthesis; selenocysteinyl-tRNA(Sec) biosynthesis; L-seryl-tRNA(Sec) from L-serine and tRNA(Sec): step 1/1.</text>
</comment>
<evidence type="ECO:0000256" key="9">
    <source>
        <dbReference type="ARBA" id="ARBA00023146"/>
    </source>
</evidence>
<dbReference type="PANTHER" id="PTHR43697">
    <property type="entry name" value="SERYL-TRNA SYNTHETASE"/>
    <property type="match status" value="1"/>
</dbReference>
<dbReference type="GO" id="GO:0006434">
    <property type="term" value="P:seryl-tRNA aminoacylation"/>
    <property type="evidence" value="ECO:0007669"/>
    <property type="project" value="UniProtKB-UniRule"/>
</dbReference>
<dbReference type="NCBIfam" id="TIGR00414">
    <property type="entry name" value="serS"/>
    <property type="match status" value="1"/>
</dbReference>
<evidence type="ECO:0000256" key="10">
    <source>
        <dbReference type="ARBA" id="ARBA00047929"/>
    </source>
</evidence>
<dbReference type="PANTHER" id="PTHR43697:SF1">
    <property type="entry name" value="SERINE--TRNA LIGASE"/>
    <property type="match status" value="1"/>
</dbReference>
<comment type="catalytic activity">
    <reaction evidence="11 12">
        <text>tRNA(Ser) + L-serine + ATP = L-seryl-tRNA(Ser) + AMP + diphosphate + H(+)</text>
        <dbReference type="Rhea" id="RHEA:12292"/>
        <dbReference type="Rhea" id="RHEA-COMP:9669"/>
        <dbReference type="Rhea" id="RHEA-COMP:9703"/>
        <dbReference type="ChEBI" id="CHEBI:15378"/>
        <dbReference type="ChEBI" id="CHEBI:30616"/>
        <dbReference type="ChEBI" id="CHEBI:33019"/>
        <dbReference type="ChEBI" id="CHEBI:33384"/>
        <dbReference type="ChEBI" id="CHEBI:78442"/>
        <dbReference type="ChEBI" id="CHEBI:78533"/>
        <dbReference type="ChEBI" id="CHEBI:456215"/>
        <dbReference type="EC" id="6.1.1.11"/>
    </reaction>
</comment>
<keyword evidence="7 12" id="KW-0067">ATP-binding</keyword>
<dbReference type="InterPro" id="IPR002317">
    <property type="entry name" value="Ser-tRNA-ligase_type_1"/>
</dbReference>
<evidence type="ECO:0000256" key="8">
    <source>
        <dbReference type="ARBA" id="ARBA00022917"/>
    </source>
</evidence>
<dbReference type="GO" id="GO:0005737">
    <property type="term" value="C:cytoplasm"/>
    <property type="evidence" value="ECO:0007669"/>
    <property type="project" value="UniProtKB-SubCell"/>
</dbReference>
<name>A0A2K8NQC9_9MOLU</name>
<evidence type="ECO:0000313" key="16">
    <source>
        <dbReference type="Proteomes" id="UP000232222"/>
    </source>
</evidence>
<dbReference type="SUPFAM" id="SSF46589">
    <property type="entry name" value="tRNA-binding arm"/>
    <property type="match status" value="1"/>
</dbReference>
<dbReference type="Gene3D" id="3.30.930.10">
    <property type="entry name" value="Bira Bifunctional Protein, Domain 2"/>
    <property type="match status" value="1"/>
</dbReference>
<keyword evidence="4 12" id="KW-0963">Cytoplasm</keyword>
<dbReference type="RefSeq" id="WP_100609011.1">
    <property type="nucleotide sequence ID" value="NZ_CP024962.1"/>
</dbReference>
<dbReference type="InterPro" id="IPR042103">
    <property type="entry name" value="SerRS_1_N_sf"/>
</dbReference>
<dbReference type="InterPro" id="IPR006195">
    <property type="entry name" value="aa-tRNA-synth_II"/>
</dbReference>
<feature type="binding site" evidence="12">
    <location>
        <begin position="235"/>
        <end position="237"/>
    </location>
    <ligand>
        <name>L-serine</name>
        <dbReference type="ChEBI" id="CHEBI:33384"/>
    </ligand>
</feature>
<evidence type="ECO:0000256" key="6">
    <source>
        <dbReference type="ARBA" id="ARBA00022741"/>
    </source>
</evidence>
<reference evidence="15 16" key="1">
    <citation type="submission" date="2017-11" db="EMBL/GenBank/DDBJ databases">
        <title>Genome sequence of Entomoplasma freundtii BARC 318 (ATCC 51999).</title>
        <authorList>
            <person name="Lo W.-S."/>
            <person name="Gasparich G.E."/>
            <person name="Kuo C.-H."/>
        </authorList>
    </citation>
    <scope>NUCLEOTIDE SEQUENCE [LARGE SCALE GENOMIC DNA]</scope>
    <source>
        <strain evidence="15 16">BARC 318</strain>
    </source>
</reference>
<keyword evidence="6 12" id="KW-0547">Nucleotide-binding</keyword>
<dbReference type="InterPro" id="IPR045864">
    <property type="entry name" value="aa-tRNA-synth_II/BPL/LPL"/>
</dbReference>
<comment type="caution">
    <text evidence="12">Lacks conserved residue(s) required for the propagation of feature annotation.</text>
</comment>
<feature type="binding site" evidence="12 14">
    <location>
        <begin position="266"/>
        <end position="268"/>
    </location>
    <ligand>
        <name>ATP</name>
        <dbReference type="ChEBI" id="CHEBI:30616"/>
    </ligand>
</feature>
<evidence type="ECO:0000256" key="5">
    <source>
        <dbReference type="ARBA" id="ARBA00022598"/>
    </source>
</evidence>
<organism evidence="15 16">
    <name type="scientific">Entomoplasma freundtii</name>
    <dbReference type="NCBI Taxonomy" id="74700"/>
    <lineage>
        <taxon>Bacteria</taxon>
        <taxon>Bacillati</taxon>
        <taxon>Mycoplasmatota</taxon>
        <taxon>Mollicutes</taxon>
        <taxon>Entomoplasmatales</taxon>
        <taxon>Entomoplasmataceae</taxon>
        <taxon>Entomoplasma</taxon>
    </lineage>
</organism>
<dbReference type="SUPFAM" id="SSF55681">
    <property type="entry name" value="Class II aaRS and biotin synthetases"/>
    <property type="match status" value="1"/>
</dbReference>
<feature type="binding site" evidence="13">
    <location>
        <position position="235"/>
    </location>
    <ligand>
        <name>L-serine</name>
        <dbReference type="ChEBI" id="CHEBI:33384"/>
    </ligand>
</feature>
<dbReference type="PIRSF" id="PIRSF001529">
    <property type="entry name" value="Ser-tRNA-synth_IIa"/>
    <property type="match status" value="1"/>
</dbReference>
<dbReference type="UniPathway" id="UPA00906">
    <property type="reaction ID" value="UER00895"/>
</dbReference>
<comment type="catalytic activity">
    <reaction evidence="10 12">
        <text>tRNA(Sec) + L-serine + ATP = L-seryl-tRNA(Sec) + AMP + diphosphate + H(+)</text>
        <dbReference type="Rhea" id="RHEA:42580"/>
        <dbReference type="Rhea" id="RHEA-COMP:9742"/>
        <dbReference type="Rhea" id="RHEA-COMP:10128"/>
        <dbReference type="ChEBI" id="CHEBI:15378"/>
        <dbReference type="ChEBI" id="CHEBI:30616"/>
        <dbReference type="ChEBI" id="CHEBI:33019"/>
        <dbReference type="ChEBI" id="CHEBI:33384"/>
        <dbReference type="ChEBI" id="CHEBI:78442"/>
        <dbReference type="ChEBI" id="CHEBI:78533"/>
        <dbReference type="ChEBI" id="CHEBI:456215"/>
        <dbReference type="EC" id="6.1.1.11"/>
    </reaction>
</comment>
<evidence type="ECO:0000256" key="14">
    <source>
        <dbReference type="PIRSR" id="PIRSR001529-2"/>
    </source>
</evidence>
<feature type="binding site" evidence="12 14">
    <location>
        <begin position="353"/>
        <end position="356"/>
    </location>
    <ligand>
        <name>ATP</name>
        <dbReference type="ChEBI" id="CHEBI:30616"/>
    </ligand>
</feature>
<dbReference type="GO" id="GO:0004828">
    <property type="term" value="F:serine-tRNA ligase activity"/>
    <property type="evidence" value="ECO:0007669"/>
    <property type="project" value="UniProtKB-UniRule"/>
</dbReference>
<evidence type="ECO:0000256" key="12">
    <source>
        <dbReference type="HAMAP-Rule" id="MF_00176"/>
    </source>
</evidence>
<dbReference type="EC" id="6.1.1.11" evidence="12"/>
<dbReference type="InterPro" id="IPR002314">
    <property type="entry name" value="aa-tRNA-synt_IIb"/>
</dbReference>
<dbReference type="GO" id="GO:0005524">
    <property type="term" value="F:ATP binding"/>
    <property type="evidence" value="ECO:0007669"/>
    <property type="project" value="UniProtKB-UniRule"/>
</dbReference>
<keyword evidence="8 12" id="KW-0648">Protein biosynthesis</keyword>
<keyword evidence="16" id="KW-1185">Reference proteome</keyword>
<keyword evidence="9 12" id="KW-0030">Aminoacyl-tRNA synthetase</keyword>
<gene>
    <name evidence="12 15" type="primary">serS</name>
    <name evidence="15" type="ORF">EFREU_v1c00180</name>
</gene>
<keyword evidence="5 12" id="KW-0436">Ligase</keyword>
<evidence type="ECO:0000256" key="13">
    <source>
        <dbReference type="PIRSR" id="PIRSR001529-1"/>
    </source>
</evidence>
<evidence type="ECO:0000256" key="2">
    <source>
        <dbReference type="ARBA" id="ARBA00005045"/>
    </source>
</evidence>
<dbReference type="OrthoDB" id="9804647at2"/>
<evidence type="ECO:0000256" key="1">
    <source>
        <dbReference type="ARBA" id="ARBA00004496"/>
    </source>
</evidence>
<dbReference type="Pfam" id="PF02403">
    <property type="entry name" value="Seryl_tRNA_N"/>
    <property type="match status" value="1"/>
</dbReference>
<comment type="similarity">
    <text evidence="3 12">Belongs to the class-II aminoacyl-tRNA synthetase family. Type-1 seryl-tRNA synthetase subfamily.</text>
</comment>
<sequence length="426" mass="48329">MLDVNYIEDHFDEVVTRLNNRGQNYTLALAQVVKENQRRKKYLKEVENLKAKKNQLSKKIADLFKDSKIVAKRQEMTNELKSEISVFDKKIVLLDRRLKAVTEKMFDHLSFIPNLPALDVPFGLDDSENEEIRRINSDAIHHQPTPHWEIAKKLNLVNFEAGTNLSGARFVVYTGQGSKMIRALSNILLDHHLKNGYEEYTVPLIVNAKAMYGTGQLPKFAEDAYQTGHQYLIPTGEVPLTNLHANEILDAKTLPLKLTTSSVCFRQEAGSAGRDTKGTIRLHQFNKVELVKLANPENSMAELETLTQDAEGILNLFNLPYRVVSLCSGDLGFSATKTYDLEVWFPSQNKYREISSCSNCGDFQARNMKIRYRNVQGETQLVHTLNGSGVAIDRLFAAILENYWDGEKLNLPAVMQPYFDGAKFVQ</sequence>
<feature type="binding site" evidence="12">
    <location>
        <position position="388"/>
    </location>
    <ligand>
        <name>L-serine</name>
        <dbReference type="ChEBI" id="CHEBI:33384"/>
    </ligand>
</feature>
<protein>
    <recommendedName>
        <fullName evidence="12">Serine--tRNA ligase</fullName>
        <ecNumber evidence="12">6.1.1.11</ecNumber>
    </recommendedName>
    <alternativeName>
        <fullName evidence="12">Seryl-tRNA synthetase</fullName>
        <shortName evidence="12">SerRS</shortName>
    </alternativeName>
    <alternativeName>
        <fullName evidence="12">Seryl-tRNA(Ser/Sec) synthetase</fullName>
    </alternativeName>
</protein>
<dbReference type="CDD" id="cd00770">
    <property type="entry name" value="SerRS_core"/>
    <property type="match status" value="1"/>
</dbReference>
<dbReference type="GO" id="GO:0016260">
    <property type="term" value="P:selenocysteine biosynthetic process"/>
    <property type="evidence" value="ECO:0007669"/>
    <property type="project" value="UniProtKB-UniRule"/>
</dbReference>
<dbReference type="InterPro" id="IPR015866">
    <property type="entry name" value="Ser-tRNA-synth_1_N"/>
</dbReference>
<dbReference type="PRINTS" id="PR00981">
    <property type="entry name" value="TRNASYNTHSER"/>
</dbReference>
<evidence type="ECO:0000256" key="11">
    <source>
        <dbReference type="ARBA" id="ARBA00048823"/>
    </source>
</evidence>
<dbReference type="AlphaFoldDB" id="A0A2K8NQC9"/>
<dbReference type="Gene3D" id="1.10.287.40">
    <property type="entry name" value="Serine-tRNA synthetase, tRNA binding domain"/>
    <property type="match status" value="1"/>
</dbReference>
<proteinExistence type="inferred from homology"/>
<evidence type="ECO:0000256" key="3">
    <source>
        <dbReference type="ARBA" id="ARBA00010728"/>
    </source>
</evidence>